<evidence type="ECO:0000313" key="3">
    <source>
        <dbReference type="Proteomes" id="UP001234178"/>
    </source>
</evidence>
<keyword evidence="3" id="KW-1185">Reference proteome</keyword>
<reference evidence="2 3" key="1">
    <citation type="journal article" date="2023" name="Nucleic Acids Res.">
        <title>The hologenome of Daphnia magna reveals possible DNA methylation and microbiome-mediated evolution of the host genome.</title>
        <authorList>
            <person name="Chaturvedi A."/>
            <person name="Li X."/>
            <person name="Dhandapani V."/>
            <person name="Marshall H."/>
            <person name="Kissane S."/>
            <person name="Cuenca-Cambronero M."/>
            <person name="Asole G."/>
            <person name="Calvet F."/>
            <person name="Ruiz-Romero M."/>
            <person name="Marangio P."/>
            <person name="Guigo R."/>
            <person name="Rago D."/>
            <person name="Mirbahai L."/>
            <person name="Eastwood N."/>
            <person name="Colbourne J.K."/>
            <person name="Zhou J."/>
            <person name="Mallon E."/>
            <person name="Orsini L."/>
        </authorList>
    </citation>
    <scope>NUCLEOTIDE SEQUENCE [LARGE SCALE GENOMIC DNA]</scope>
    <source>
        <strain evidence="2">LRV0_1</strain>
    </source>
</reference>
<feature type="compositionally biased region" description="Basic residues" evidence="1">
    <location>
        <begin position="9"/>
        <end position="18"/>
    </location>
</feature>
<organism evidence="2 3">
    <name type="scientific">Daphnia magna</name>
    <dbReference type="NCBI Taxonomy" id="35525"/>
    <lineage>
        <taxon>Eukaryota</taxon>
        <taxon>Metazoa</taxon>
        <taxon>Ecdysozoa</taxon>
        <taxon>Arthropoda</taxon>
        <taxon>Crustacea</taxon>
        <taxon>Branchiopoda</taxon>
        <taxon>Diplostraca</taxon>
        <taxon>Cladocera</taxon>
        <taxon>Anomopoda</taxon>
        <taxon>Daphniidae</taxon>
        <taxon>Daphnia</taxon>
    </lineage>
</organism>
<dbReference type="Proteomes" id="UP001234178">
    <property type="component" value="Unassembled WGS sequence"/>
</dbReference>
<feature type="region of interest" description="Disordered" evidence="1">
    <location>
        <begin position="1"/>
        <end position="32"/>
    </location>
</feature>
<comment type="caution">
    <text evidence="2">The sequence shown here is derived from an EMBL/GenBank/DDBJ whole genome shotgun (WGS) entry which is preliminary data.</text>
</comment>
<name>A0ABQ9ZGQ3_9CRUS</name>
<proteinExistence type="predicted"/>
<protein>
    <submittedName>
        <fullName evidence="2">Uncharacterized protein</fullName>
    </submittedName>
</protein>
<sequence length="90" mass="10124">MNEAEKNPKAHRSLRRGKLSQTGVPSAKPPAQPISVASFLASDYELATKAIGYDGPTVNGRWQHPLRWRCLTSWRILTSLNPFLRFAKFS</sequence>
<dbReference type="EMBL" id="JAOYFB010000003">
    <property type="protein sequence ID" value="KAK4012079.1"/>
    <property type="molecule type" value="Genomic_DNA"/>
</dbReference>
<accession>A0ABQ9ZGQ3</accession>
<gene>
    <name evidence="2" type="ORF">OUZ56_021179</name>
</gene>
<evidence type="ECO:0000313" key="2">
    <source>
        <dbReference type="EMBL" id="KAK4012079.1"/>
    </source>
</evidence>
<evidence type="ECO:0000256" key="1">
    <source>
        <dbReference type="SAM" id="MobiDB-lite"/>
    </source>
</evidence>